<dbReference type="GO" id="GO:0016020">
    <property type="term" value="C:membrane"/>
    <property type="evidence" value="ECO:0007669"/>
    <property type="project" value="InterPro"/>
</dbReference>
<dbReference type="Gene3D" id="1.10.287.470">
    <property type="entry name" value="Helix hairpin bin"/>
    <property type="match status" value="1"/>
</dbReference>
<keyword evidence="3" id="KW-0472">Membrane</keyword>
<evidence type="ECO:0000313" key="6">
    <source>
        <dbReference type="EMBL" id="KAE8756119.1"/>
    </source>
</evidence>
<dbReference type="NCBIfam" id="TIGR01730">
    <property type="entry name" value="RND_mfp"/>
    <property type="match status" value="1"/>
</dbReference>
<dbReference type="GO" id="GO:0022857">
    <property type="term" value="F:transmembrane transporter activity"/>
    <property type="evidence" value="ECO:0007669"/>
    <property type="project" value="InterPro"/>
</dbReference>
<accession>A0A6N6W822</accession>
<dbReference type="InterPro" id="IPR006143">
    <property type="entry name" value="RND_pump_MFP"/>
</dbReference>
<proteinExistence type="inferred from homology"/>
<dbReference type="PANTHER" id="PTHR30097">
    <property type="entry name" value="CATION EFFLUX SYSTEM PROTEIN CUSB"/>
    <property type="match status" value="1"/>
</dbReference>
<dbReference type="Gene3D" id="2.40.30.170">
    <property type="match status" value="1"/>
</dbReference>
<sequence>MVNIRYRKRLQLSVGGAGILILCGALLSLHSRTSPAATESALPATAVDQAPPLPTTVDLSPEALANVKLQFAKAELRPGVHTIAATGIVAFNAKRLAQLGSPSKARVVAVDVAAGDHVRAGQRLATLDEFDLSDVRSQVASASAAVADARAAADAANAALQRGTELVTGGGIAQSELDRRRAAVVNAQAMLKSRQADLQKWQGMQQRLMPIGAPANRSNGTATLARLSPGDSLGALVAPFDGVISNVGAAAGDIVDTSSPIATLADLSTMWVQANVPEREAADVRPGQTVLVHIDAYGNRQFTGRVIDVADQVDINTGTVAVRCELPNGDGSLRANMFGTVEIQSPLGRDTTLVPDTALQDVNGQTAVFIPSGNGRFTWRAVRTGYAADGMTQILSGMSAGTSVVADGSYWLKAALMKGSIPDEG</sequence>
<dbReference type="Gene3D" id="2.40.420.20">
    <property type="match status" value="1"/>
</dbReference>
<evidence type="ECO:0000256" key="1">
    <source>
        <dbReference type="ARBA" id="ARBA00009477"/>
    </source>
</evidence>
<feature type="domain" description="CzcB-like C-terminal circularly permuted SH3-like" evidence="5">
    <location>
        <begin position="354"/>
        <end position="413"/>
    </location>
</feature>
<dbReference type="Proteomes" id="UP000463700">
    <property type="component" value="Unassembled WGS sequence"/>
</dbReference>
<protein>
    <submittedName>
        <fullName evidence="6">Efflux RND transporter periplasmic adaptor subunit</fullName>
    </submittedName>
</protein>
<dbReference type="GO" id="GO:0030313">
    <property type="term" value="C:cell envelope"/>
    <property type="evidence" value="ECO:0007669"/>
    <property type="project" value="TreeGrafter"/>
</dbReference>
<evidence type="ECO:0000256" key="2">
    <source>
        <dbReference type="ARBA" id="ARBA00022448"/>
    </source>
</evidence>
<dbReference type="PANTHER" id="PTHR30097:SF4">
    <property type="entry name" value="SLR6042 PROTEIN"/>
    <property type="match status" value="1"/>
</dbReference>
<comment type="similarity">
    <text evidence="1">Belongs to the membrane fusion protein (MFP) (TC 8.A.1) family.</text>
</comment>
<feature type="transmembrane region" description="Helical" evidence="3">
    <location>
        <begin position="12"/>
        <end position="30"/>
    </location>
</feature>
<gene>
    <name evidence="6" type="ORF">FSO04_30535</name>
</gene>
<dbReference type="Pfam" id="PF25954">
    <property type="entry name" value="Beta-barrel_RND_2"/>
    <property type="match status" value="1"/>
</dbReference>
<evidence type="ECO:0000256" key="3">
    <source>
        <dbReference type="SAM" id="Phobius"/>
    </source>
</evidence>
<reference evidence="6 7" key="1">
    <citation type="journal article" date="2020" name="Int. J. Syst. Evol. Microbiol.">
        <title>Paraburkholderia madseniana sp. nov., a phenolic acid-degrading bacterium isolated from acidic forest soil.</title>
        <authorList>
            <person name="Wilhelm R.C."/>
            <person name="Murphy S.J.L."/>
            <person name="Feriancek N.M."/>
            <person name="Karasz D.C."/>
            <person name="DeRito C.M."/>
            <person name="Newman J.D."/>
            <person name="Buckley D.H."/>
        </authorList>
    </citation>
    <scope>NUCLEOTIDE SEQUENCE [LARGE SCALE GENOMIC DNA]</scope>
    <source>
        <strain evidence="6 7">RP11</strain>
    </source>
</reference>
<dbReference type="GO" id="GO:0060003">
    <property type="term" value="P:copper ion export"/>
    <property type="evidence" value="ECO:0007669"/>
    <property type="project" value="TreeGrafter"/>
</dbReference>
<name>A0A6N6W822_9BURK</name>
<evidence type="ECO:0000259" key="5">
    <source>
        <dbReference type="Pfam" id="PF25975"/>
    </source>
</evidence>
<dbReference type="GO" id="GO:0015679">
    <property type="term" value="P:plasma membrane copper ion transport"/>
    <property type="evidence" value="ECO:0007669"/>
    <property type="project" value="TreeGrafter"/>
</dbReference>
<keyword evidence="2" id="KW-0813">Transport</keyword>
<dbReference type="FunFam" id="2.40.30.170:FF:000010">
    <property type="entry name" value="Efflux RND transporter periplasmic adaptor subunit"/>
    <property type="match status" value="1"/>
</dbReference>
<dbReference type="SUPFAM" id="SSF111369">
    <property type="entry name" value="HlyD-like secretion proteins"/>
    <property type="match status" value="2"/>
</dbReference>
<keyword evidence="3" id="KW-1133">Transmembrane helix</keyword>
<comment type="caution">
    <text evidence="6">The sequence shown here is derived from an EMBL/GenBank/DDBJ whole genome shotgun (WGS) entry which is preliminary data.</text>
</comment>
<dbReference type="EMBL" id="VOSW01000070">
    <property type="protein sequence ID" value="KAE8756119.1"/>
    <property type="molecule type" value="Genomic_DNA"/>
</dbReference>
<evidence type="ECO:0000259" key="4">
    <source>
        <dbReference type="Pfam" id="PF25954"/>
    </source>
</evidence>
<keyword evidence="3" id="KW-0812">Transmembrane</keyword>
<organism evidence="6 7">
    <name type="scientific">Paraburkholderia madseniana</name>
    <dbReference type="NCBI Taxonomy" id="2599607"/>
    <lineage>
        <taxon>Bacteria</taxon>
        <taxon>Pseudomonadati</taxon>
        <taxon>Pseudomonadota</taxon>
        <taxon>Betaproteobacteria</taxon>
        <taxon>Burkholderiales</taxon>
        <taxon>Burkholderiaceae</taxon>
        <taxon>Paraburkholderia</taxon>
    </lineage>
</organism>
<dbReference type="InterPro" id="IPR058792">
    <property type="entry name" value="Beta-barrel_RND_2"/>
</dbReference>
<dbReference type="Pfam" id="PF25975">
    <property type="entry name" value="CzcB_C"/>
    <property type="match status" value="1"/>
</dbReference>
<evidence type="ECO:0000313" key="7">
    <source>
        <dbReference type="Proteomes" id="UP000463700"/>
    </source>
</evidence>
<dbReference type="InterPro" id="IPR058649">
    <property type="entry name" value="CzcB_C"/>
</dbReference>
<dbReference type="InterPro" id="IPR051909">
    <property type="entry name" value="MFP_Cation_Efflux"/>
</dbReference>
<feature type="domain" description="CusB-like beta-barrel" evidence="4">
    <location>
        <begin position="269"/>
        <end position="345"/>
    </location>
</feature>
<dbReference type="AlphaFoldDB" id="A0A6N6W822"/>